<dbReference type="NCBIfam" id="TIGR00254">
    <property type="entry name" value="GGDEF"/>
    <property type="match status" value="1"/>
</dbReference>
<dbReference type="SUPFAM" id="SSF55785">
    <property type="entry name" value="PYP-like sensor domain (PAS domain)"/>
    <property type="match status" value="1"/>
</dbReference>
<dbReference type="STRING" id="198312.SAMN02745193_01787"/>
<dbReference type="RefSeq" id="WP_249025672.1">
    <property type="nucleotide sequence ID" value="NZ_MUYH01000007.1"/>
</dbReference>
<accession>A0A1M7SIJ1</accession>
<protein>
    <submittedName>
        <fullName evidence="3">Diguanylate cyclase/phosphodiesterase</fullName>
    </submittedName>
</protein>
<dbReference type="SUPFAM" id="SSF55073">
    <property type="entry name" value="Nucleotide cyclase"/>
    <property type="match status" value="1"/>
</dbReference>
<dbReference type="Pfam" id="PF00990">
    <property type="entry name" value="GGDEF"/>
    <property type="match status" value="1"/>
</dbReference>
<dbReference type="InterPro" id="IPR001633">
    <property type="entry name" value="EAL_dom"/>
</dbReference>
<dbReference type="SMART" id="SM00052">
    <property type="entry name" value="EAL"/>
    <property type="match status" value="1"/>
</dbReference>
<evidence type="ECO:0000313" key="4">
    <source>
        <dbReference type="Proteomes" id="UP000184391"/>
    </source>
</evidence>
<dbReference type="Gene3D" id="3.20.20.450">
    <property type="entry name" value="EAL domain"/>
    <property type="match status" value="1"/>
</dbReference>
<name>A0A1M7SIJ1_9SPHN</name>
<evidence type="ECO:0000259" key="2">
    <source>
        <dbReference type="PROSITE" id="PS50887"/>
    </source>
</evidence>
<dbReference type="SUPFAM" id="SSF141868">
    <property type="entry name" value="EAL domain-like"/>
    <property type="match status" value="1"/>
</dbReference>
<dbReference type="InterPro" id="IPR035965">
    <property type="entry name" value="PAS-like_dom_sf"/>
</dbReference>
<gene>
    <name evidence="3" type="ORF">SAMN02745193_01787</name>
</gene>
<dbReference type="PANTHER" id="PTHR44757:SF2">
    <property type="entry name" value="BIOFILM ARCHITECTURE MAINTENANCE PROTEIN MBAA"/>
    <property type="match status" value="1"/>
</dbReference>
<dbReference type="PANTHER" id="PTHR44757">
    <property type="entry name" value="DIGUANYLATE CYCLASE DGCP"/>
    <property type="match status" value="1"/>
</dbReference>
<dbReference type="Pfam" id="PF00563">
    <property type="entry name" value="EAL"/>
    <property type="match status" value="1"/>
</dbReference>
<dbReference type="SUPFAM" id="SSF141371">
    <property type="entry name" value="PilZ domain-like"/>
    <property type="match status" value="1"/>
</dbReference>
<dbReference type="EMBL" id="FRDF01000009">
    <property type="protein sequence ID" value="SHN58257.1"/>
    <property type="molecule type" value="Genomic_DNA"/>
</dbReference>
<dbReference type="SMART" id="SM00267">
    <property type="entry name" value="GGDEF"/>
    <property type="match status" value="1"/>
</dbReference>
<feature type="domain" description="GGDEF" evidence="2">
    <location>
        <begin position="193"/>
        <end position="326"/>
    </location>
</feature>
<dbReference type="InterPro" id="IPR043128">
    <property type="entry name" value="Rev_trsase/Diguanyl_cyclase"/>
</dbReference>
<evidence type="ECO:0000259" key="1">
    <source>
        <dbReference type="PROSITE" id="PS50883"/>
    </source>
</evidence>
<dbReference type="InterPro" id="IPR052155">
    <property type="entry name" value="Biofilm_reg_signaling"/>
</dbReference>
<sequence length="734" mass="79648">MEVWLKVSLKGLLSSRSGVFRPQRSEVGSALSDGERLAMLDELEKSGLGWFWASDEAGNLSYISAAIAERLDMPLAEMLGQPVNAIFTAAEREGRVNSLSLMLGAHKGFSGFAVRAAHKSGGPVLRLAGQPVFMQGERFAGFRGTGADITDEFHREEETARLARYDSLTGLSNRHRMAHQIETTLTAFKATKRNCAVMMLDLDRFKHVNDTLGHAAGDELLKQVAERLTRAIDRECEIGRLGGDEFQVMLPDIDDRGVLGELAARIIAMLRQPYSLEEGRCVIGASVGIAIAPHDGVTSDEIVRAADLALYAAKNGGRGQFRFFSGELENETIFRRRLEQHLGEALREDQLFLRFEPIVDAASQSVQALEAHVCWNHATRGVIDEEEFAQIVEGSSQIGEVGIWAITEACRRAALWPDSVRVAVNVPVPLFLADGFVEQVSEAIEAAGLSASRIELEISEAVFFGDSSIVDRTLGGLFKLGVRLTLDEFGSGYSSLAYLRRAPFDMIKIDQKLVAEAERQDSHELGLVRAIVALAGALQMDTIANGIESASLLTALGECGVRYLQGPIFCEPVDAGIVEQEMAGDMWKIDPGERRTRRARRRTVFRKIQVFHDDYAYEVTLRNLSRTGALIQGLTDVPKGTQFVVDLGGGQLAVATVIRSSGDTQGLEFEQSLVDDGSGGLCTRNRVSPYALASAGAPLAALAPGSYQGMMGGLIDQGGAPKFCYASTARGEFA</sequence>
<feature type="domain" description="EAL" evidence="1">
    <location>
        <begin position="335"/>
        <end position="586"/>
    </location>
</feature>
<dbReference type="Gene3D" id="3.30.450.20">
    <property type="entry name" value="PAS domain"/>
    <property type="match status" value="1"/>
</dbReference>
<dbReference type="CDD" id="cd01948">
    <property type="entry name" value="EAL"/>
    <property type="match status" value="1"/>
</dbReference>
<dbReference type="CDD" id="cd01949">
    <property type="entry name" value="GGDEF"/>
    <property type="match status" value="1"/>
</dbReference>
<dbReference type="PROSITE" id="PS50883">
    <property type="entry name" value="EAL"/>
    <property type="match status" value="1"/>
</dbReference>
<dbReference type="PROSITE" id="PS50887">
    <property type="entry name" value="GGDEF"/>
    <property type="match status" value="1"/>
</dbReference>
<keyword evidence="4" id="KW-1185">Reference proteome</keyword>
<dbReference type="InterPro" id="IPR029787">
    <property type="entry name" value="Nucleotide_cyclase"/>
</dbReference>
<dbReference type="InterPro" id="IPR035919">
    <property type="entry name" value="EAL_sf"/>
</dbReference>
<dbReference type="Proteomes" id="UP000184391">
    <property type="component" value="Unassembled WGS sequence"/>
</dbReference>
<organism evidence="3 4">
    <name type="scientific">Erythrobacter sanguineus</name>
    <dbReference type="NCBI Taxonomy" id="198312"/>
    <lineage>
        <taxon>Bacteria</taxon>
        <taxon>Pseudomonadati</taxon>
        <taxon>Pseudomonadota</taxon>
        <taxon>Alphaproteobacteria</taxon>
        <taxon>Sphingomonadales</taxon>
        <taxon>Erythrobacteraceae</taxon>
        <taxon>Erythrobacter/Porphyrobacter group</taxon>
        <taxon>Erythrobacter</taxon>
    </lineage>
</organism>
<reference evidence="4" key="1">
    <citation type="submission" date="2016-12" db="EMBL/GenBank/DDBJ databases">
        <authorList>
            <person name="Varghese N."/>
            <person name="Submissions S."/>
        </authorList>
    </citation>
    <scope>NUCLEOTIDE SEQUENCE [LARGE SCALE GENOMIC DNA]</scope>
    <source>
        <strain evidence="4">DSM 11032</strain>
    </source>
</reference>
<dbReference type="InterPro" id="IPR000160">
    <property type="entry name" value="GGDEF_dom"/>
</dbReference>
<proteinExistence type="predicted"/>
<dbReference type="AlphaFoldDB" id="A0A1M7SIJ1"/>
<dbReference type="Gene3D" id="3.30.70.270">
    <property type="match status" value="1"/>
</dbReference>
<evidence type="ECO:0000313" key="3">
    <source>
        <dbReference type="EMBL" id="SHN58257.1"/>
    </source>
</evidence>